<dbReference type="AlphaFoldDB" id="A0A9W8RYG9"/>
<feature type="compositionally biased region" description="Polar residues" evidence="3">
    <location>
        <begin position="449"/>
        <end position="461"/>
    </location>
</feature>
<evidence type="ECO:0000259" key="4">
    <source>
        <dbReference type="PROSITE" id="PS50109"/>
    </source>
</evidence>
<dbReference type="Gene3D" id="3.40.50.2300">
    <property type="match status" value="1"/>
</dbReference>
<dbReference type="InterPro" id="IPR003661">
    <property type="entry name" value="HisK_dim/P_dom"/>
</dbReference>
<dbReference type="InterPro" id="IPR011006">
    <property type="entry name" value="CheY-like_superfamily"/>
</dbReference>
<evidence type="ECO:0000259" key="5">
    <source>
        <dbReference type="PROSITE" id="PS50110"/>
    </source>
</evidence>
<evidence type="ECO:0000256" key="1">
    <source>
        <dbReference type="ARBA" id="ARBA00022553"/>
    </source>
</evidence>
<gene>
    <name evidence="6" type="ORF">NW762_008051</name>
</gene>
<dbReference type="SUPFAM" id="SSF55874">
    <property type="entry name" value="ATPase domain of HSP90 chaperone/DNA topoisomerase II/histidine kinase"/>
    <property type="match status" value="1"/>
</dbReference>
<dbReference type="PANTHER" id="PTHR43719">
    <property type="entry name" value="TWO-COMPONENT HISTIDINE KINASE"/>
    <property type="match status" value="1"/>
</dbReference>
<feature type="region of interest" description="Disordered" evidence="3">
    <location>
        <begin position="275"/>
        <end position="299"/>
    </location>
</feature>
<protein>
    <recommendedName>
        <fullName evidence="8">Histidine kinase</fullName>
    </recommendedName>
</protein>
<dbReference type="SUPFAM" id="SSF47384">
    <property type="entry name" value="Homodimeric domain of signal transducing histidine kinase"/>
    <property type="match status" value="1"/>
</dbReference>
<feature type="region of interest" description="Disordered" evidence="3">
    <location>
        <begin position="449"/>
        <end position="482"/>
    </location>
</feature>
<dbReference type="SMART" id="SM00448">
    <property type="entry name" value="REC"/>
    <property type="match status" value="1"/>
</dbReference>
<accession>A0A9W8RYG9</accession>
<keyword evidence="7" id="KW-1185">Reference proteome</keyword>
<feature type="compositionally biased region" description="Low complexity" evidence="3">
    <location>
        <begin position="1035"/>
        <end position="1048"/>
    </location>
</feature>
<feature type="compositionally biased region" description="Basic and acidic residues" evidence="3">
    <location>
        <begin position="285"/>
        <end position="299"/>
    </location>
</feature>
<dbReference type="InterPro" id="IPR036097">
    <property type="entry name" value="HisK_dim/P_sf"/>
</dbReference>
<dbReference type="InterPro" id="IPR004358">
    <property type="entry name" value="Sig_transdc_His_kin-like_C"/>
</dbReference>
<dbReference type="InterPro" id="IPR003594">
    <property type="entry name" value="HATPase_dom"/>
</dbReference>
<dbReference type="Gene3D" id="3.30.450.40">
    <property type="match status" value="1"/>
</dbReference>
<dbReference type="Pfam" id="PF00072">
    <property type="entry name" value="Response_reg"/>
    <property type="match status" value="1"/>
</dbReference>
<dbReference type="InterPro" id="IPR001789">
    <property type="entry name" value="Sig_transdc_resp-reg_receiver"/>
</dbReference>
<dbReference type="InterPro" id="IPR036890">
    <property type="entry name" value="HATPase_C_sf"/>
</dbReference>
<feature type="compositionally biased region" description="Polar residues" evidence="3">
    <location>
        <begin position="275"/>
        <end position="284"/>
    </location>
</feature>
<dbReference type="Pfam" id="PF02518">
    <property type="entry name" value="HATPase_c"/>
    <property type="match status" value="1"/>
</dbReference>
<keyword evidence="1 2" id="KW-0597">Phosphoprotein</keyword>
<sequence length="1236" mass="135739">MITESHPRRAVPHKLVSEASRETEMFRYWPPLQTGKNVHDFRRPAPSAERFSSADIILTALVQLGTYHVGAERAFLSLFDSEYQYCVAEATSGTYLRSSAPNHIHNQPLELCGTAAPRGKDACNFTLLNQPRDDQDLGDGKDRQTNDGQLPVTVIKDLVEDTSFGTQIILGPRSARFYAAVPIRTRRGINIGVYSIVNTAPREWTEASADRLRDISCAIFDHLEAESLKGANRRNTRINRGIGSFLEGTSTLSGSSLGFNPAAFADAVGATEGNLNRKQQSLQNDSDKTTLGTDEHGSFMRDPVMVQDDHVHMKIPIDHAKQIKETIFENQTLENVFSRAANIIRESLEVEGCFFLDATMAGYRSRKIRTTGTAPSAGQWSSTSSDENTQREADKKLDFDCEINGFSTTTSSSIDRDHPFQGSVALSERFVRRILSRYPHGKIFNFSDTGELQTSDSSGSERTSKRRAEVEEGLRRGTPHETETRLLSRQREGATISAAFPGARSVAFFPIRDLNVERWRASGFIYTNTPVRSFTVEGELSYLKAFGTLAAAEIARLEVSRADKAKSDALGSLSHELRSPLHGVLLSTELIADTKLDVFQSNITHTIETCSRTLLDTIDHLLDYSRVNNFADASNKSVPGNSSKRKHSSTGGTFGGKSLVIDYPLDGLVEEVVESVFAGFNFQHKSINQIVIQKRHQKQEGGSAHADNAANNAADYMDAMDQLSPGVAVVQGSHLEIGPINIALFLDSDCDWLFRFHVGAVRRIVMNIVGNSLKYTRRGTISIFLSQEVASIRRRKSEKVVRLRVEDTGIGIGEAYLQNGIFKAFSQEDDLSPGSGLGLSLVKKIVSQLRGQIQIDSQVNVGTAVNVLLPLERSTLPLSSLQLSVTQQRFNDHVQDLKGLRVRLMSKPGSPAAPSSSSQKALGHTCREWLKLEVLAEDDFSKQPDIVLWTQDALPTEITDIESIAYAPNVVVCPDTVTAHVQSKASEDDNWKGIFEFISQPTGPRKLAKTLSLAYSRWTDYEGPRPSPFGQGVIPLPSAPSRSPSGSSFDQDNKGGSKRVVSEPLPSASPAKNNSGSSGTSQQRLRDLPTGKNMLAPSEPDEARGTPKKFLLVDDNHINLKILSAFMKKLQLVYDTATNGKDAVDKYTQAPGSYACILLDISMPVMNGFEAAKHIRTFENKNGIEHGVPIFALTGLASEEAQREAYGSGFDLFLLKPVRLQALGETLEKQGILNTK</sequence>
<dbReference type="Gene3D" id="3.30.565.10">
    <property type="entry name" value="Histidine kinase-like ATPase, C-terminal domain"/>
    <property type="match status" value="1"/>
</dbReference>
<dbReference type="InterPro" id="IPR050956">
    <property type="entry name" value="2C_system_His_kinase"/>
</dbReference>
<comment type="caution">
    <text evidence="6">The sequence shown here is derived from an EMBL/GenBank/DDBJ whole genome shotgun (WGS) entry which is preliminary data.</text>
</comment>
<dbReference type="SUPFAM" id="SSF55781">
    <property type="entry name" value="GAF domain-like"/>
    <property type="match status" value="1"/>
</dbReference>
<dbReference type="SUPFAM" id="SSF52172">
    <property type="entry name" value="CheY-like"/>
    <property type="match status" value="1"/>
</dbReference>
<dbReference type="GO" id="GO:0000155">
    <property type="term" value="F:phosphorelay sensor kinase activity"/>
    <property type="evidence" value="ECO:0007669"/>
    <property type="project" value="InterPro"/>
</dbReference>
<dbReference type="Proteomes" id="UP001152049">
    <property type="component" value="Unassembled WGS sequence"/>
</dbReference>
<organism evidence="6 7">
    <name type="scientific">Fusarium torreyae</name>
    <dbReference type="NCBI Taxonomy" id="1237075"/>
    <lineage>
        <taxon>Eukaryota</taxon>
        <taxon>Fungi</taxon>
        <taxon>Dikarya</taxon>
        <taxon>Ascomycota</taxon>
        <taxon>Pezizomycotina</taxon>
        <taxon>Sordariomycetes</taxon>
        <taxon>Hypocreomycetidae</taxon>
        <taxon>Hypocreales</taxon>
        <taxon>Nectriaceae</taxon>
        <taxon>Fusarium</taxon>
    </lineage>
</organism>
<proteinExistence type="predicted"/>
<dbReference type="PRINTS" id="PR00344">
    <property type="entry name" value="BCTRLSENSOR"/>
</dbReference>
<dbReference type="Pfam" id="PF00512">
    <property type="entry name" value="HisKA"/>
    <property type="match status" value="1"/>
</dbReference>
<feature type="compositionally biased region" description="Polar residues" evidence="3">
    <location>
        <begin position="370"/>
        <end position="387"/>
    </location>
</feature>
<dbReference type="SMART" id="SM00387">
    <property type="entry name" value="HATPase_c"/>
    <property type="match status" value="1"/>
</dbReference>
<dbReference type="InterPro" id="IPR005467">
    <property type="entry name" value="His_kinase_dom"/>
</dbReference>
<evidence type="ECO:0000313" key="7">
    <source>
        <dbReference type="Proteomes" id="UP001152049"/>
    </source>
</evidence>
<feature type="compositionally biased region" description="Basic and acidic residues" evidence="3">
    <location>
        <begin position="462"/>
        <end position="482"/>
    </location>
</feature>
<feature type="modified residue" description="4-aspartylphosphate" evidence="2">
    <location>
        <position position="1160"/>
    </location>
</feature>
<dbReference type="SMART" id="SM00388">
    <property type="entry name" value="HisKA"/>
    <property type="match status" value="1"/>
</dbReference>
<evidence type="ECO:0000256" key="2">
    <source>
        <dbReference type="PROSITE-ProRule" id="PRU00169"/>
    </source>
</evidence>
<dbReference type="PANTHER" id="PTHR43719:SF69">
    <property type="entry name" value="HISTIDINE KINASE G7"/>
    <property type="match status" value="1"/>
</dbReference>
<dbReference type="PROSITE" id="PS50110">
    <property type="entry name" value="RESPONSE_REGULATORY"/>
    <property type="match status" value="1"/>
</dbReference>
<name>A0A9W8RYG9_9HYPO</name>
<feature type="compositionally biased region" description="Polar residues" evidence="3">
    <location>
        <begin position="1070"/>
        <end position="1083"/>
    </location>
</feature>
<evidence type="ECO:0000313" key="6">
    <source>
        <dbReference type="EMBL" id="KAJ4258963.1"/>
    </source>
</evidence>
<reference evidence="6" key="1">
    <citation type="submission" date="2022-09" db="EMBL/GenBank/DDBJ databases">
        <title>Fusarium specimens isolated from Avocado Roots.</title>
        <authorList>
            <person name="Stajich J."/>
            <person name="Roper C."/>
            <person name="Heimlech-Rivalta G."/>
        </authorList>
    </citation>
    <scope>NUCLEOTIDE SEQUENCE</scope>
    <source>
        <strain evidence="6">CF00136</strain>
    </source>
</reference>
<dbReference type="InterPro" id="IPR029016">
    <property type="entry name" value="GAF-like_dom_sf"/>
</dbReference>
<feature type="domain" description="Histidine kinase" evidence="4">
    <location>
        <begin position="572"/>
        <end position="873"/>
    </location>
</feature>
<dbReference type="PROSITE" id="PS50109">
    <property type="entry name" value="HIS_KIN"/>
    <property type="match status" value="1"/>
</dbReference>
<feature type="region of interest" description="Disordered" evidence="3">
    <location>
        <begin position="369"/>
        <end position="392"/>
    </location>
</feature>
<dbReference type="CDD" id="cd00082">
    <property type="entry name" value="HisKA"/>
    <property type="match status" value="1"/>
</dbReference>
<evidence type="ECO:0008006" key="8">
    <source>
        <dbReference type="Google" id="ProtNLM"/>
    </source>
</evidence>
<dbReference type="EMBL" id="JAOQAZ010000015">
    <property type="protein sequence ID" value="KAJ4258963.1"/>
    <property type="molecule type" value="Genomic_DNA"/>
</dbReference>
<dbReference type="CDD" id="cd17546">
    <property type="entry name" value="REC_hyHK_CKI1_RcsC-like"/>
    <property type="match status" value="1"/>
</dbReference>
<feature type="region of interest" description="Disordered" evidence="3">
    <location>
        <begin position="1026"/>
        <end position="1107"/>
    </location>
</feature>
<dbReference type="Gene3D" id="1.10.287.130">
    <property type="match status" value="1"/>
</dbReference>
<dbReference type="OrthoDB" id="303614at2759"/>
<evidence type="ECO:0000256" key="3">
    <source>
        <dbReference type="SAM" id="MobiDB-lite"/>
    </source>
</evidence>
<feature type="domain" description="Response regulatory" evidence="5">
    <location>
        <begin position="1109"/>
        <end position="1231"/>
    </location>
</feature>